<feature type="non-terminal residue" evidence="1">
    <location>
        <position position="71"/>
    </location>
</feature>
<keyword evidence="2" id="KW-1185">Reference proteome</keyword>
<name>A0ACA9PIN4_9GLOM</name>
<organism evidence="1 2">
    <name type="scientific">Acaulospora colombiana</name>
    <dbReference type="NCBI Taxonomy" id="27376"/>
    <lineage>
        <taxon>Eukaryota</taxon>
        <taxon>Fungi</taxon>
        <taxon>Fungi incertae sedis</taxon>
        <taxon>Mucoromycota</taxon>
        <taxon>Glomeromycotina</taxon>
        <taxon>Glomeromycetes</taxon>
        <taxon>Diversisporales</taxon>
        <taxon>Acaulosporaceae</taxon>
        <taxon>Acaulospora</taxon>
    </lineage>
</organism>
<dbReference type="EMBL" id="CAJVPT010035483">
    <property type="protein sequence ID" value="CAG8711451.1"/>
    <property type="molecule type" value="Genomic_DNA"/>
</dbReference>
<dbReference type="Proteomes" id="UP000789525">
    <property type="component" value="Unassembled WGS sequence"/>
</dbReference>
<evidence type="ECO:0000313" key="1">
    <source>
        <dbReference type="EMBL" id="CAG8711451.1"/>
    </source>
</evidence>
<comment type="caution">
    <text evidence="1">The sequence shown here is derived from an EMBL/GenBank/DDBJ whole genome shotgun (WGS) entry which is preliminary data.</text>
</comment>
<sequence length="71" mass="8065">MSDDDFLDDEIYALATTPADKKRKKRASEGKSSARKRVRTDLGASDMDESDPEPANPYPLEGKYKDENDRR</sequence>
<accession>A0ACA9PIN4</accession>
<gene>
    <name evidence="1" type="ORF">ACOLOM_LOCUS10691</name>
</gene>
<reference evidence="1" key="1">
    <citation type="submission" date="2021-06" db="EMBL/GenBank/DDBJ databases">
        <authorList>
            <person name="Kallberg Y."/>
            <person name="Tangrot J."/>
            <person name="Rosling A."/>
        </authorList>
    </citation>
    <scope>NUCLEOTIDE SEQUENCE</scope>
    <source>
        <strain evidence="1">CL356</strain>
    </source>
</reference>
<evidence type="ECO:0000313" key="2">
    <source>
        <dbReference type="Proteomes" id="UP000789525"/>
    </source>
</evidence>
<proteinExistence type="predicted"/>
<protein>
    <submittedName>
        <fullName evidence="1">3863_t:CDS:1</fullName>
    </submittedName>
</protein>